<evidence type="ECO:0000313" key="3">
    <source>
        <dbReference type="Proteomes" id="UP000486602"/>
    </source>
</evidence>
<dbReference type="InterPro" id="IPR036291">
    <property type="entry name" value="NAD(P)-bd_dom_sf"/>
</dbReference>
<dbReference type="InterPro" id="IPR001509">
    <property type="entry name" value="Epimerase_deHydtase"/>
</dbReference>
<keyword evidence="3" id="KW-1185">Reference proteome</keyword>
<accession>A0A7K3WSZ8</accession>
<protein>
    <submittedName>
        <fullName evidence="2">NAD-dependent epimerase/dehydratase family protein</fullName>
    </submittedName>
</protein>
<sequence length="310" mass="34692">MTQTILGGGGTIGILLAKELTAYTDKIRIVSRNPKKVNPTDELVACDLLSQKEVEKAVEGSAVVYLTVGLEYKAKVWQRDWPTIMRNTIEACKAANARLVFFDNIYMYSPHHLNMMDEQTPIDPVSQKGKVRAEIARTLMEKVKAGELEATIARSADFYGPGVGKNGMLRQMVVENLAKGKKANWMGKLDCKHSFTYTVDAAKATALLGNSDKAYGEVWHLPTAKNPPTGQEWIDMYARAMGREGKVQVAGKFMVKTMGIFMSIMREMVEMYYQYDRDYVFNSDKIEKAFGIRPTSYGDGVLEVVREISV</sequence>
<feature type="domain" description="NAD-dependent epimerase/dehydratase" evidence="1">
    <location>
        <begin position="5"/>
        <end position="211"/>
    </location>
</feature>
<evidence type="ECO:0000313" key="2">
    <source>
        <dbReference type="EMBL" id="NEN24614.1"/>
    </source>
</evidence>
<dbReference type="Pfam" id="PF01370">
    <property type="entry name" value="Epimerase"/>
    <property type="match status" value="1"/>
</dbReference>
<dbReference type="EMBL" id="JAAGVY010000029">
    <property type="protein sequence ID" value="NEN24614.1"/>
    <property type="molecule type" value="Genomic_DNA"/>
</dbReference>
<dbReference type="Proteomes" id="UP000486602">
    <property type="component" value="Unassembled WGS sequence"/>
</dbReference>
<dbReference type="RefSeq" id="WP_163286008.1">
    <property type="nucleotide sequence ID" value="NZ_JAAGVY010000029.1"/>
</dbReference>
<dbReference type="PANTHER" id="PTHR43245:SF13">
    <property type="entry name" value="UDP-D-APIOSE_UDP-D-XYLOSE SYNTHASE 2"/>
    <property type="match status" value="1"/>
</dbReference>
<dbReference type="AlphaFoldDB" id="A0A7K3WSZ8"/>
<dbReference type="SUPFAM" id="SSF51735">
    <property type="entry name" value="NAD(P)-binding Rossmann-fold domains"/>
    <property type="match status" value="1"/>
</dbReference>
<organism evidence="2 3">
    <name type="scientific">Cryomorpha ignava</name>
    <dbReference type="NCBI Taxonomy" id="101383"/>
    <lineage>
        <taxon>Bacteria</taxon>
        <taxon>Pseudomonadati</taxon>
        <taxon>Bacteroidota</taxon>
        <taxon>Flavobacteriia</taxon>
        <taxon>Flavobacteriales</taxon>
        <taxon>Cryomorphaceae</taxon>
        <taxon>Cryomorpha</taxon>
    </lineage>
</organism>
<dbReference type="Gene3D" id="3.40.50.720">
    <property type="entry name" value="NAD(P)-binding Rossmann-like Domain"/>
    <property type="match status" value="1"/>
</dbReference>
<proteinExistence type="predicted"/>
<dbReference type="PANTHER" id="PTHR43245">
    <property type="entry name" value="BIFUNCTIONAL POLYMYXIN RESISTANCE PROTEIN ARNA"/>
    <property type="match status" value="1"/>
</dbReference>
<comment type="caution">
    <text evidence="2">The sequence shown here is derived from an EMBL/GenBank/DDBJ whole genome shotgun (WGS) entry which is preliminary data.</text>
</comment>
<reference evidence="2 3" key="1">
    <citation type="submission" date="2020-02" db="EMBL/GenBank/DDBJ databases">
        <title>Out from the shadows clarifying the taxonomy of the family Cryomorphaceae and related taxa by utilizing the GTDB taxonomic framework.</title>
        <authorList>
            <person name="Bowman J.P."/>
        </authorList>
    </citation>
    <scope>NUCLEOTIDE SEQUENCE [LARGE SCALE GENOMIC DNA]</scope>
    <source>
        <strain evidence="2 3">QSSC 1-22</strain>
    </source>
</reference>
<dbReference type="InterPro" id="IPR050177">
    <property type="entry name" value="Lipid_A_modif_metabolic_enz"/>
</dbReference>
<name>A0A7K3WSZ8_9FLAO</name>
<evidence type="ECO:0000259" key="1">
    <source>
        <dbReference type="Pfam" id="PF01370"/>
    </source>
</evidence>
<gene>
    <name evidence="2" type="ORF">G3O08_13985</name>
</gene>